<dbReference type="CDD" id="cd00326">
    <property type="entry name" value="alpha_CA"/>
    <property type="match status" value="1"/>
</dbReference>
<dbReference type="Gene3D" id="3.10.200.10">
    <property type="entry name" value="Alpha carbonic anhydrase"/>
    <property type="match status" value="1"/>
</dbReference>
<dbReference type="PANTHER" id="PTHR18952">
    <property type="entry name" value="CARBONIC ANHYDRASE"/>
    <property type="match status" value="1"/>
</dbReference>
<dbReference type="SMART" id="SM01057">
    <property type="entry name" value="Carb_anhydrase"/>
    <property type="match status" value="1"/>
</dbReference>
<proteinExistence type="inferred from homology"/>
<organism evidence="3 4">
    <name type="scientific">Diaphorina citri</name>
    <name type="common">Asian citrus psyllid</name>
    <dbReference type="NCBI Taxonomy" id="121845"/>
    <lineage>
        <taxon>Eukaryota</taxon>
        <taxon>Metazoa</taxon>
        <taxon>Ecdysozoa</taxon>
        <taxon>Arthropoda</taxon>
        <taxon>Hexapoda</taxon>
        <taxon>Insecta</taxon>
        <taxon>Pterygota</taxon>
        <taxon>Neoptera</taxon>
        <taxon>Paraneoptera</taxon>
        <taxon>Hemiptera</taxon>
        <taxon>Sternorrhyncha</taxon>
        <taxon>Psylloidea</taxon>
        <taxon>Psyllidae</taxon>
        <taxon>Diaphorininae</taxon>
        <taxon>Diaphorina</taxon>
    </lineage>
</organism>
<accession>A0A3Q0IPG5</accession>
<dbReference type="Pfam" id="PF00194">
    <property type="entry name" value="Carb_anhydrase"/>
    <property type="match status" value="1"/>
</dbReference>
<protein>
    <submittedName>
        <fullName evidence="4">Carbonic anhydrase 6-like</fullName>
    </submittedName>
</protein>
<dbReference type="InterPro" id="IPR001148">
    <property type="entry name" value="CA_dom"/>
</dbReference>
<dbReference type="RefSeq" id="XP_026678181.1">
    <property type="nucleotide sequence ID" value="XM_026822380.1"/>
</dbReference>
<evidence type="ECO:0000313" key="3">
    <source>
        <dbReference type="Proteomes" id="UP000079169"/>
    </source>
</evidence>
<dbReference type="GO" id="GO:0004089">
    <property type="term" value="F:carbonate dehydratase activity"/>
    <property type="evidence" value="ECO:0007669"/>
    <property type="project" value="InterPro"/>
</dbReference>
<dbReference type="SUPFAM" id="SSF51069">
    <property type="entry name" value="Carbonic anhydrase"/>
    <property type="match status" value="1"/>
</dbReference>
<dbReference type="STRING" id="121845.A0A3Q0IPG5"/>
<dbReference type="InterPro" id="IPR023561">
    <property type="entry name" value="Carbonic_anhydrase_a-class"/>
</dbReference>
<dbReference type="KEGG" id="dci:113466719"/>
<dbReference type="Proteomes" id="UP000079169">
    <property type="component" value="Unplaced"/>
</dbReference>
<dbReference type="GeneID" id="113466719"/>
<feature type="domain" description="Alpha-carbonic anhydrase" evidence="2">
    <location>
        <begin position="1"/>
        <end position="128"/>
    </location>
</feature>
<name>A0A3Q0IPG5_DIACI</name>
<evidence type="ECO:0000313" key="4">
    <source>
        <dbReference type="RefSeq" id="XP_026678181.1"/>
    </source>
</evidence>
<dbReference type="AlphaFoldDB" id="A0A3Q0IPG5"/>
<dbReference type="InterPro" id="IPR036398">
    <property type="entry name" value="CA_dom_sf"/>
</dbReference>
<dbReference type="PaxDb" id="121845-A0A3Q0IPG5"/>
<dbReference type="PANTHER" id="PTHR18952:SF124">
    <property type="entry name" value="CARBONIC ANHYDRASE 7"/>
    <property type="match status" value="1"/>
</dbReference>
<sequence length="128" mass="14596">MPLLLFGFSYPMELHMVFYNKDYDSSDRAQGYKDGLVVLASFFEVSHKANPTFQGIVASLPNVTWPNDNFTAVHVPGNLNDILPKKKNLYFTYKGSLTTPPCSEVVTWIDFKNPILLSHEQVSYGRFR</sequence>
<dbReference type="GO" id="GO:0008270">
    <property type="term" value="F:zinc ion binding"/>
    <property type="evidence" value="ECO:0007669"/>
    <property type="project" value="InterPro"/>
</dbReference>
<keyword evidence="3" id="KW-1185">Reference proteome</keyword>
<gene>
    <name evidence="4" type="primary">LOC113466719</name>
</gene>
<comment type="similarity">
    <text evidence="1">Belongs to the alpha-carbonic anhydrase family.</text>
</comment>
<dbReference type="GO" id="GO:0005737">
    <property type="term" value="C:cytoplasm"/>
    <property type="evidence" value="ECO:0007669"/>
    <property type="project" value="TreeGrafter"/>
</dbReference>
<evidence type="ECO:0000256" key="1">
    <source>
        <dbReference type="ARBA" id="ARBA00010718"/>
    </source>
</evidence>
<dbReference type="PROSITE" id="PS51144">
    <property type="entry name" value="ALPHA_CA_2"/>
    <property type="match status" value="1"/>
</dbReference>
<evidence type="ECO:0000259" key="2">
    <source>
        <dbReference type="PROSITE" id="PS51144"/>
    </source>
</evidence>
<reference evidence="4" key="1">
    <citation type="submission" date="2025-08" db="UniProtKB">
        <authorList>
            <consortium name="RefSeq"/>
        </authorList>
    </citation>
    <scope>IDENTIFICATION</scope>
</reference>